<gene>
    <name evidence="1" type="ORF">ROR02_18070</name>
</gene>
<dbReference type="SUPFAM" id="SSF81301">
    <property type="entry name" value="Nucleotidyltransferase"/>
    <property type="match status" value="1"/>
</dbReference>
<protein>
    <recommendedName>
        <fullName evidence="3">Nucleotidyltransferase</fullName>
    </recommendedName>
</protein>
<dbReference type="EMBL" id="BJZO01000044">
    <property type="protein sequence ID" value="GEO81676.1"/>
    <property type="molecule type" value="Genomic_DNA"/>
</dbReference>
<evidence type="ECO:0008006" key="3">
    <source>
        <dbReference type="Google" id="ProtNLM"/>
    </source>
</evidence>
<organism evidence="1 2">
    <name type="scientific">Pararhodospirillum oryzae</name>
    <dbReference type="NCBI Taxonomy" id="478448"/>
    <lineage>
        <taxon>Bacteria</taxon>
        <taxon>Pseudomonadati</taxon>
        <taxon>Pseudomonadota</taxon>
        <taxon>Alphaproteobacteria</taxon>
        <taxon>Rhodospirillales</taxon>
        <taxon>Rhodospirillaceae</taxon>
        <taxon>Pararhodospirillum</taxon>
    </lineage>
</organism>
<dbReference type="InterPro" id="IPR043519">
    <property type="entry name" value="NT_sf"/>
</dbReference>
<comment type="caution">
    <text evidence="1">The sequence shown here is derived from an EMBL/GenBank/DDBJ whole genome shotgun (WGS) entry which is preliminary data.</text>
</comment>
<dbReference type="AlphaFoldDB" id="A0A512H892"/>
<proteinExistence type="predicted"/>
<name>A0A512H892_9PROT</name>
<dbReference type="Proteomes" id="UP000321567">
    <property type="component" value="Unassembled WGS sequence"/>
</dbReference>
<evidence type="ECO:0000313" key="1">
    <source>
        <dbReference type="EMBL" id="GEO81676.1"/>
    </source>
</evidence>
<accession>A0A512H892</accession>
<evidence type="ECO:0000313" key="2">
    <source>
        <dbReference type="Proteomes" id="UP000321567"/>
    </source>
</evidence>
<dbReference type="Gene3D" id="3.30.460.40">
    <property type="match status" value="1"/>
</dbReference>
<keyword evidence="2" id="KW-1185">Reference proteome</keyword>
<dbReference type="RefSeq" id="WP_218032788.1">
    <property type="nucleotide sequence ID" value="NZ_BJZO01000044.1"/>
</dbReference>
<reference evidence="1 2" key="1">
    <citation type="submission" date="2019-07" db="EMBL/GenBank/DDBJ databases">
        <title>Whole genome shotgun sequence of Rhodospirillum oryzae NBRC 107573.</title>
        <authorList>
            <person name="Hosoyama A."/>
            <person name="Uohara A."/>
            <person name="Ohji S."/>
            <person name="Ichikawa N."/>
        </authorList>
    </citation>
    <scope>NUCLEOTIDE SEQUENCE [LARGE SCALE GENOMIC DNA]</scope>
    <source>
        <strain evidence="1 2">NBRC 107573</strain>
    </source>
</reference>
<sequence>MTSPRLDTQEPETAPRTLTIESLRARLARVLDLVAREGAFRYRLIGTAAALLRGVPLVPGDVDFLAGARGDVDTFARALGAYRCLTPPTWMPSAWQYYAAFEVDGLKIEASTVERPSDSPFLETLGRGPWEHFSTIAAGDTRVAVVALELRLATELRRGRKEHADLLIHWMRDQGCDPRLLENALHAQGIDEHTRSSVLSAVIG</sequence>